<evidence type="ECO:0000313" key="3">
    <source>
        <dbReference type="EMBL" id="SFN60711.1"/>
    </source>
</evidence>
<dbReference type="InterPro" id="IPR024079">
    <property type="entry name" value="MetalloPept_cat_dom_sf"/>
</dbReference>
<sequence length="666" mass="74658">MNAVPLVKGKIVFEEAASPFTGATMYVRLEDITAADVASKVVAEYVKRNVAFDPKISSDLIFTVSGNLPDPRASYAIRVHIDIDGDGEVSQGDFISMQSYPVITFGHPSEVSILARQVISSQNKECMKMAKEEYRSSPEVRTGFVKGNTFRYRPVRYSVIDGEAIFEGDIVLGSINEMERLVAEINREKDTGSLGIVVTGTQFRWPGGVIPYTIDPDLPNQDRVTDAIAHWHSRTGVSFIPRTDEQNFVTFRPGEGCSSSVGMRGIGEQFITLASGCDKGSTIHEIGHAAGLWHEQSREDRDRFIRILFANIEEGREHNFDQHITDGDDVGKYDFGSIMHYDELAFSRNDQPTIETLNGESIGQRSGLSNDDILAVNFMYPLSIPLILQPGLYTIQQQSNGRFVDAHEHSGEDFGLVTRPSQNNRTQQWILIPVGGVFTIQQQSNGRFVDAHEHSGEDFGVVTRPAQNNDTQKWVLTRFSGPYKGGLYTIQQKSNGRFMDAYQDSGEDFELVTRPAKNNDAQRWAIVPLGNNTFTIQQKSTGRFMDAHEIEERDFALVTRPEQNNDTQRWTLTPVGVVCTIQQQSNSRFVDAYQSSGEDYGLVTRPAKNNDAQRWIVIPSVNNTFTIQQKSSGRFMDAHEIEEKDFALVTRPEQNNATQRWLITPV</sequence>
<dbReference type="Pfam" id="PF01400">
    <property type="entry name" value="Astacin"/>
    <property type="match status" value="1"/>
</dbReference>
<keyword evidence="1" id="KW-0645">Protease</keyword>
<evidence type="ECO:0000256" key="1">
    <source>
        <dbReference type="PROSITE-ProRule" id="PRU01211"/>
    </source>
</evidence>
<dbReference type="Pfam" id="PF14200">
    <property type="entry name" value="RicinB_lectin_2"/>
    <property type="match status" value="3"/>
</dbReference>
<dbReference type="InterPro" id="IPR001506">
    <property type="entry name" value="Peptidase_M12A"/>
</dbReference>
<feature type="active site" evidence="1">
    <location>
        <position position="285"/>
    </location>
</feature>
<dbReference type="SMART" id="SM00458">
    <property type="entry name" value="RICIN"/>
    <property type="match status" value="2"/>
</dbReference>
<feature type="binding site" evidence="1">
    <location>
        <position position="288"/>
    </location>
    <ligand>
        <name>Zn(2+)</name>
        <dbReference type="ChEBI" id="CHEBI:29105"/>
        <note>catalytic</note>
    </ligand>
</feature>
<keyword evidence="4" id="KW-1185">Reference proteome</keyword>
<dbReference type="InterPro" id="IPR035992">
    <property type="entry name" value="Ricin_B-like_lectins"/>
</dbReference>
<keyword evidence="1" id="KW-0378">Hydrolase</keyword>
<feature type="domain" description="Peptidase M12A" evidence="2">
    <location>
        <begin position="196"/>
        <end position="383"/>
    </location>
</feature>
<dbReference type="PROSITE" id="PS51864">
    <property type="entry name" value="ASTACIN"/>
    <property type="match status" value="1"/>
</dbReference>
<protein>
    <submittedName>
        <fullName evidence="3">Type III secretion system lipoprotein chaperone (YscW)</fullName>
    </submittedName>
</protein>
<evidence type="ECO:0000313" key="4">
    <source>
        <dbReference type="Proteomes" id="UP000183107"/>
    </source>
</evidence>
<dbReference type="Gene3D" id="3.40.390.10">
    <property type="entry name" value="Collagenase (Catalytic Domain)"/>
    <property type="match status" value="1"/>
</dbReference>
<dbReference type="PANTHER" id="PTHR10127:SF850">
    <property type="entry name" value="METALLOENDOPEPTIDASE"/>
    <property type="match status" value="1"/>
</dbReference>
<keyword evidence="3" id="KW-0449">Lipoprotein</keyword>
<reference evidence="4" key="1">
    <citation type="submission" date="2016-10" db="EMBL/GenBank/DDBJ databases">
        <authorList>
            <person name="Varghese N."/>
        </authorList>
    </citation>
    <scope>NUCLEOTIDE SEQUENCE [LARGE SCALE GENOMIC DNA]</scope>
    <source>
        <strain evidence="4">Nsp8</strain>
    </source>
</reference>
<evidence type="ECO:0000259" key="2">
    <source>
        <dbReference type="PROSITE" id="PS51864"/>
    </source>
</evidence>
<keyword evidence="1" id="KW-0479">Metal-binding</keyword>
<dbReference type="SUPFAM" id="SSF55486">
    <property type="entry name" value="Metalloproteases ('zincins'), catalytic domain"/>
    <property type="match status" value="1"/>
</dbReference>
<dbReference type="Proteomes" id="UP000183107">
    <property type="component" value="Unassembled WGS sequence"/>
</dbReference>
<dbReference type="PANTHER" id="PTHR10127">
    <property type="entry name" value="DISCOIDIN, CUB, EGF, LAMININ , AND ZINC METALLOPROTEASE DOMAIN CONTAINING"/>
    <property type="match status" value="1"/>
</dbReference>
<comment type="cofactor">
    <cofactor evidence="1">
        <name>Zn(2+)</name>
        <dbReference type="ChEBI" id="CHEBI:29105"/>
    </cofactor>
    <text evidence="1">Binds 1 zinc ion per subunit.</text>
</comment>
<proteinExistence type="predicted"/>
<dbReference type="Gene3D" id="2.80.10.50">
    <property type="match status" value="3"/>
</dbReference>
<organism evidence="3 4">
    <name type="scientific">Nitrosospira briensis</name>
    <dbReference type="NCBI Taxonomy" id="35799"/>
    <lineage>
        <taxon>Bacteria</taxon>
        <taxon>Pseudomonadati</taxon>
        <taxon>Pseudomonadota</taxon>
        <taxon>Betaproteobacteria</taxon>
        <taxon>Nitrosomonadales</taxon>
        <taxon>Nitrosomonadaceae</taxon>
        <taxon>Nitrosospira</taxon>
    </lineage>
</organism>
<dbReference type="AlphaFoldDB" id="A0A1I5ADY1"/>
<dbReference type="InterPro" id="IPR034035">
    <property type="entry name" value="Astacin-like_dom"/>
</dbReference>
<dbReference type="SMART" id="SM00235">
    <property type="entry name" value="ZnMc"/>
    <property type="match status" value="1"/>
</dbReference>
<dbReference type="GO" id="GO:0006508">
    <property type="term" value="P:proteolysis"/>
    <property type="evidence" value="ECO:0007669"/>
    <property type="project" value="UniProtKB-KW"/>
</dbReference>
<keyword evidence="1" id="KW-0862">Zinc</keyword>
<keyword evidence="1" id="KW-0482">Metalloprotease</keyword>
<dbReference type="InterPro" id="IPR006026">
    <property type="entry name" value="Peptidase_Metallo"/>
</dbReference>
<dbReference type="SUPFAM" id="SSF50370">
    <property type="entry name" value="Ricin B-like lectins"/>
    <property type="match status" value="2"/>
</dbReference>
<dbReference type="GO" id="GO:0008270">
    <property type="term" value="F:zinc ion binding"/>
    <property type="evidence" value="ECO:0007669"/>
    <property type="project" value="UniProtKB-UniRule"/>
</dbReference>
<dbReference type="InterPro" id="IPR039366">
    <property type="entry name" value="Pilotin"/>
</dbReference>
<feature type="binding site" evidence="1">
    <location>
        <position position="284"/>
    </location>
    <ligand>
        <name>Zn(2+)</name>
        <dbReference type="ChEBI" id="CHEBI:29105"/>
        <note>catalytic</note>
    </ligand>
</feature>
<dbReference type="PROSITE" id="PS50231">
    <property type="entry name" value="RICIN_B_LECTIN"/>
    <property type="match status" value="2"/>
</dbReference>
<gene>
    <name evidence="3" type="ORF">SAMN05216386_1340</name>
</gene>
<dbReference type="RefSeq" id="WP_074795967.1">
    <property type="nucleotide sequence ID" value="NZ_FOVJ01000002.1"/>
</dbReference>
<dbReference type="EMBL" id="FOVJ01000002">
    <property type="protein sequence ID" value="SFN60711.1"/>
    <property type="molecule type" value="Genomic_DNA"/>
</dbReference>
<dbReference type="InterPro" id="IPR000772">
    <property type="entry name" value="Ricin_B_lectin"/>
</dbReference>
<comment type="caution">
    <text evidence="1">Lacks conserved residue(s) required for the propagation of feature annotation.</text>
</comment>
<feature type="binding site" evidence="1">
    <location>
        <position position="294"/>
    </location>
    <ligand>
        <name>Zn(2+)</name>
        <dbReference type="ChEBI" id="CHEBI:29105"/>
        <note>catalytic</note>
    </ligand>
</feature>
<dbReference type="InterPro" id="IPR018247">
    <property type="entry name" value="EF_Hand_1_Ca_BS"/>
</dbReference>
<dbReference type="CDD" id="cd04280">
    <property type="entry name" value="ZnMc_astacin_like"/>
    <property type="match status" value="1"/>
</dbReference>
<name>A0A1I5ADY1_9PROT</name>
<dbReference type="CDD" id="cd00161">
    <property type="entry name" value="beta-trefoil_Ricin-like"/>
    <property type="match status" value="3"/>
</dbReference>
<dbReference type="PROSITE" id="PS00018">
    <property type="entry name" value="EF_HAND_1"/>
    <property type="match status" value="1"/>
</dbReference>
<dbReference type="Pfam" id="PF09619">
    <property type="entry name" value="YscW"/>
    <property type="match status" value="1"/>
</dbReference>
<accession>A0A1I5ADY1</accession>
<dbReference type="GO" id="GO:0004222">
    <property type="term" value="F:metalloendopeptidase activity"/>
    <property type="evidence" value="ECO:0007669"/>
    <property type="project" value="UniProtKB-UniRule"/>
</dbReference>
<dbReference type="PRINTS" id="PR00480">
    <property type="entry name" value="ASTACIN"/>
</dbReference>